<dbReference type="PANTHER" id="PTHR19288:SF46">
    <property type="entry name" value="HALOACID DEHALOGENASE-LIKE HYDROLASE DOMAIN-CONTAINING PROTEIN 2"/>
    <property type="match status" value="1"/>
</dbReference>
<dbReference type="SUPFAM" id="SSF56784">
    <property type="entry name" value="HAD-like"/>
    <property type="match status" value="1"/>
</dbReference>
<sequence>MYFIDVQGTLISDKDKRPIKGSIEFIQKLQDNNLPFLLITNNTKQSSEEFFEYLRSLGFNIQKRHYIDPLMVLSEVLPKGSVAAYGTKEFLDNLVSLGYTLDFDTPEYVVVAIKKDFESKEYAEMIEFLLAGAKLIGMHETALYAKDGKRYPGVGAILKMLSFATQKSYEVVGKPSELFYQKALSKLQEQDKDASFEKVTIISDDVVGDLVGAKELGMKTIFVTSGKFKSADEIIPNIDSSKRPDRILKDISEML</sequence>
<dbReference type="EMBL" id="FPHB01000048">
    <property type="protein sequence ID" value="SFV60797.1"/>
    <property type="molecule type" value="Genomic_DNA"/>
</dbReference>
<gene>
    <name evidence="1" type="ORF">MNB_SM-7-803</name>
</gene>
<proteinExistence type="predicted"/>
<dbReference type="NCBIfam" id="TIGR01460">
    <property type="entry name" value="HAD-SF-IIA"/>
    <property type="match status" value="1"/>
</dbReference>
<dbReference type="Gene3D" id="3.40.50.1000">
    <property type="entry name" value="HAD superfamily/HAD-like"/>
    <property type="match status" value="2"/>
</dbReference>
<dbReference type="Pfam" id="PF13242">
    <property type="entry name" value="Hydrolase_like"/>
    <property type="match status" value="1"/>
</dbReference>
<name>A0A1W1C503_9ZZZZ</name>
<dbReference type="InterPro" id="IPR023214">
    <property type="entry name" value="HAD_sf"/>
</dbReference>
<reference evidence="1" key="1">
    <citation type="submission" date="2016-10" db="EMBL/GenBank/DDBJ databases">
        <authorList>
            <person name="de Groot N.N."/>
        </authorList>
    </citation>
    <scope>NUCLEOTIDE SEQUENCE</scope>
</reference>
<dbReference type="GO" id="GO:0005737">
    <property type="term" value="C:cytoplasm"/>
    <property type="evidence" value="ECO:0007669"/>
    <property type="project" value="TreeGrafter"/>
</dbReference>
<dbReference type="Pfam" id="PF13344">
    <property type="entry name" value="Hydrolase_6"/>
    <property type="match status" value="1"/>
</dbReference>
<organism evidence="1">
    <name type="scientific">hydrothermal vent metagenome</name>
    <dbReference type="NCBI Taxonomy" id="652676"/>
    <lineage>
        <taxon>unclassified sequences</taxon>
        <taxon>metagenomes</taxon>
        <taxon>ecological metagenomes</taxon>
    </lineage>
</organism>
<dbReference type="InterPro" id="IPR006357">
    <property type="entry name" value="HAD-SF_hydro_IIA"/>
</dbReference>
<dbReference type="AlphaFoldDB" id="A0A1W1C503"/>
<dbReference type="GO" id="GO:0016791">
    <property type="term" value="F:phosphatase activity"/>
    <property type="evidence" value="ECO:0007669"/>
    <property type="project" value="TreeGrafter"/>
</dbReference>
<dbReference type="InterPro" id="IPR036412">
    <property type="entry name" value="HAD-like_sf"/>
</dbReference>
<dbReference type="PANTHER" id="PTHR19288">
    <property type="entry name" value="4-NITROPHENYLPHOSPHATASE-RELATED"/>
    <property type="match status" value="1"/>
</dbReference>
<accession>A0A1W1C503</accession>
<evidence type="ECO:0000313" key="1">
    <source>
        <dbReference type="EMBL" id="SFV60797.1"/>
    </source>
</evidence>
<protein>
    <submittedName>
        <fullName evidence="1">NagD, Predicted sugar phosphatases of the HAD superfamily</fullName>
    </submittedName>
</protein>